<dbReference type="SUPFAM" id="SSF52540">
    <property type="entry name" value="P-loop containing nucleoside triphosphate hydrolases"/>
    <property type="match status" value="1"/>
</dbReference>
<dbReference type="SMART" id="SM00487">
    <property type="entry name" value="DEXDc"/>
    <property type="match status" value="1"/>
</dbReference>
<organism evidence="4 5">
    <name type="scientific">Fundicoccus ignavus</name>
    <dbReference type="NCBI Taxonomy" id="2664442"/>
    <lineage>
        <taxon>Bacteria</taxon>
        <taxon>Bacillati</taxon>
        <taxon>Bacillota</taxon>
        <taxon>Bacilli</taxon>
        <taxon>Lactobacillales</taxon>
        <taxon>Aerococcaceae</taxon>
        <taxon>Fundicoccus</taxon>
    </lineage>
</organism>
<dbReference type="InterPro" id="IPR021835">
    <property type="entry name" value="DUF3427"/>
</dbReference>
<dbReference type="Gene3D" id="3.40.50.300">
    <property type="entry name" value="P-loop containing nucleotide triphosphate hydrolases"/>
    <property type="match status" value="2"/>
</dbReference>
<dbReference type="Pfam" id="PF04851">
    <property type="entry name" value="ResIII"/>
    <property type="match status" value="1"/>
</dbReference>
<reference evidence="4 5" key="1">
    <citation type="submission" date="2019-11" db="EMBL/GenBank/DDBJ databases">
        <title>Characterisation of Fundicoccus ignavus gen. nov. sp. nov., a novel genus of the family Aerococcaceae isolated from bulk tank milk.</title>
        <authorList>
            <person name="Siebert A."/>
            <person name="Huptas C."/>
            <person name="Wenning M."/>
            <person name="Scherer S."/>
            <person name="Doll E.V."/>
        </authorList>
    </citation>
    <scope>NUCLEOTIDE SEQUENCE [LARGE SCALE GENOMIC DNA]</scope>
    <source>
        <strain evidence="4 5">WS4759</strain>
    </source>
</reference>
<evidence type="ECO:0000259" key="2">
    <source>
        <dbReference type="PROSITE" id="PS51192"/>
    </source>
</evidence>
<name>A0A6I2GG27_9LACT</name>
<dbReference type="GO" id="GO:0005524">
    <property type="term" value="F:ATP binding"/>
    <property type="evidence" value="ECO:0007669"/>
    <property type="project" value="InterPro"/>
</dbReference>
<dbReference type="CDD" id="cd18032">
    <property type="entry name" value="DEXHc_RE_I_III_res"/>
    <property type="match status" value="1"/>
</dbReference>
<keyword evidence="5" id="KW-1185">Reference proteome</keyword>
<dbReference type="InterPro" id="IPR006935">
    <property type="entry name" value="Helicase/UvrB_N"/>
</dbReference>
<dbReference type="Pfam" id="PF00271">
    <property type="entry name" value="Helicase_C"/>
    <property type="match status" value="1"/>
</dbReference>
<dbReference type="PANTHER" id="PTHR47396:SF1">
    <property type="entry name" value="ATP-DEPENDENT HELICASE IRC3-RELATED"/>
    <property type="match status" value="1"/>
</dbReference>
<dbReference type="GO" id="GO:0006793">
    <property type="term" value="P:phosphorus metabolic process"/>
    <property type="evidence" value="ECO:0007669"/>
    <property type="project" value="UniProtKB-ARBA"/>
</dbReference>
<dbReference type="InterPro" id="IPR001650">
    <property type="entry name" value="Helicase_C-like"/>
</dbReference>
<dbReference type="Pfam" id="PF26350">
    <property type="entry name" value="DUF8090"/>
    <property type="match status" value="1"/>
</dbReference>
<dbReference type="InterPro" id="IPR001736">
    <property type="entry name" value="PLipase_D/transphosphatidylase"/>
</dbReference>
<dbReference type="SMART" id="SM00490">
    <property type="entry name" value="HELICc"/>
    <property type="match status" value="1"/>
</dbReference>
<dbReference type="GO" id="GO:0005829">
    <property type="term" value="C:cytosol"/>
    <property type="evidence" value="ECO:0007669"/>
    <property type="project" value="TreeGrafter"/>
</dbReference>
<evidence type="ECO:0000259" key="1">
    <source>
        <dbReference type="PROSITE" id="PS50035"/>
    </source>
</evidence>
<comment type="caution">
    <text evidence="4">The sequence shown here is derived from an EMBL/GenBank/DDBJ whole genome shotgun (WGS) entry which is preliminary data.</text>
</comment>
<dbReference type="InterPro" id="IPR014001">
    <property type="entry name" value="Helicase_ATP-bd"/>
</dbReference>
<dbReference type="CDD" id="cd18799">
    <property type="entry name" value="SF2_C_EcoAI-like"/>
    <property type="match status" value="1"/>
</dbReference>
<sequence length="930" mass="107688">MNKPDEGQFVLTQIQNELSKCQFFSISVAFVTQAGIAMLKAQLADFLDKGGKGRILISPYLGFNDPLAMKELLKLSNVEVRLANPELNMHSKVYLFEHEYEQVVIVGSSNLTHGAMKQNYEWNIKLTSTDNGDFIAKTKLEYDSLWERSELLTPDLIEHYAKERKPLITTRIIDQIKVDDGLYGSDVRPNSMQQEALQGLKNMRTQGAKKALIISATGTGKTYLSAFDVREFQPNKFLFVVHREQILRKAQADYKRVIGFEEKDTCIYKSGMDITDKKYIFTTIQTLSQDDNLQRMDKHLFDYILIDEVHKAQASTYLKVIEHFDPEFLVGMTATPERTDGKNIYELFDYNVAYEIRLQAALEEDMLCPFLYFGVSELRYNGHLIDEHTNINRLASEERVKHIMDKTEFYGISGDKVKGLMFCSSKIEAHELSMKFNQKGLRTTALTGEDTQEDREHAVSQLENGNLDYILTVDIFNEGIDIPAVNQVVLLRDTQSSIIFIQQLGRGLRKHESKEFVTIVDFIGNYRNNYLIPMALYGDHSMNKDNLRRNTSKQHQLKGMTTVNFEEVAQKEVFKSIRATNLSVLTNLRENYLTVKNRIGRIPMLFDFIEQDNMEPSIFFKNSAFKHYGDVIRKFESEDALSMFTEYGEKILQFLTLELMNGKRPHELVLIRELIKHGSAMSLEEIKGKFKDENIIFSDKEIESCLNVLALSFYKQAARQKYGETFIEIDSKLVDFNRLFKDLLKNEQFYALVQDILRVGLYNSKVYPTGYTTTPLMLGAKYTRKDACRLLLWDQDDSSTIYGYQVKHQTCPIFVNYHKSEHISETTQYGDTFINERIFHWYTRSNLRLDSKEVVSIIESQNKGIDVHLFIQKDELEKGEFYYLGKLKPIKGSEKQTTMAKKEETVPVVTIDFELDYPVSFELYNYLVNR</sequence>
<feature type="domain" description="Helicase ATP-binding" evidence="2">
    <location>
        <begin position="202"/>
        <end position="354"/>
    </location>
</feature>
<feature type="domain" description="Helicase C-terminal" evidence="3">
    <location>
        <begin position="405"/>
        <end position="560"/>
    </location>
</feature>
<accession>A0A6I2GG27</accession>
<dbReference type="AlphaFoldDB" id="A0A6I2GG27"/>
<dbReference type="CDD" id="cd09204">
    <property type="entry name" value="PLDc_N_DEXD_b2"/>
    <property type="match status" value="1"/>
</dbReference>
<dbReference type="PROSITE" id="PS50035">
    <property type="entry name" value="PLD"/>
    <property type="match status" value="1"/>
</dbReference>
<dbReference type="SUPFAM" id="SSF56024">
    <property type="entry name" value="Phospholipase D/nuclease"/>
    <property type="match status" value="1"/>
</dbReference>
<dbReference type="InterPro" id="IPR058403">
    <property type="entry name" value="DUF8090"/>
</dbReference>
<dbReference type="Pfam" id="PF11907">
    <property type="entry name" value="DUF3427"/>
    <property type="match status" value="1"/>
</dbReference>
<dbReference type="GO" id="GO:0003677">
    <property type="term" value="F:DNA binding"/>
    <property type="evidence" value="ECO:0007669"/>
    <property type="project" value="InterPro"/>
</dbReference>
<dbReference type="InterPro" id="IPR025202">
    <property type="entry name" value="PLD-like_dom"/>
</dbReference>
<dbReference type="PROSITE" id="PS51192">
    <property type="entry name" value="HELICASE_ATP_BIND_1"/>
    <property type="match status" value="1"/>
</dbReference>
<dbReference type="Pfam" id="PF13091">
    <property type="entry name" value="PLDc_2"/>
    <property type="match status" value="1"/>
</dbReference>
<protein>
    <submittedName>
        <fullName evidence="4">DUF3427 domain-containing protein</fullName>
    </submittedName>
</protein>
<evidence type="ECO:0000313" key="4">
    <source>
        <dbReference type="EMBL" id="MRI84451.1"/>
    </source>
</evidence>
<dbReference type="Proteomes" id="UP000430975">
    <property type="component" value="Unassembled WGS sequence"/>
</dbReference>
<evidence type="ECO:0000259" key="3">
    <source>
        <dbReference type="PROSITE" id="PS51194"/>
    </source>
</evidence>
<dbReference type="GO" id="GO:0016787">
    <property type="term" value="F:hydrolase activity"/>
    <property type="evidence" value="ECO:0007669"/>
    <property type="project" value="InterPro"/>
</dbReference>
<dbReference type="Gene3D" id="3.30.870.10">
    <property type="entry name" value="Endonuclease Chain A"/>
    <property type="match status" value="1"/>
</dbReference>
<dbReference type="EMBL" id="WJQS01000001">
    <property type="protein sequence ID" value="MRI84451.1"/>
    <property type="molecule type" value="Genomic_DNA"/>
</dbReference>
<proteinExistence type="predicted"/>
<dbReference type="InterPro" id="IPR050742">
    <property type="entry name" value="Helicase_Restrict-Modif_Enz"/>
</dbReference>
<gene>
    <name evidence="4" type="ORF">GIY09_00860</name>
</gene>
<dbReference type="PANTHER" id="PTHR47396">
    <property type="entry name" value="TYPE I RESTRICTION ENZYME ECOKI R PROTEIN"/>
    <property type="match status" value="1"/>
</dbReference>
<dbReference type="InterPro" id="IPR027417">
    <property type="entry name" value="P-loop_NTPase"/>
</dbReference>
<feature type="domain" description="PLD phosphodiesterase" evidence="1">
    <location>
        <begin position="85"/>
        <end position="115"/>
    </location>
</feature>
<dbReference type="PROSITE" id="PS51194">
    <property type="entry name" value="HELICASE_CTER"/>
    <property type="match status" value="1"/>
</dbReference>
<evidence type="ECO:0000313" key="5">
    <source>
        <dbReference type="Proteomes" id="UP000430975"/>
    </source>
</evidence>